<evidence type="ECO:0000313" key="2">
    <source>
        <dbReference type="EMBL" id="CAK5274740.1"/>
    </source>
</evidence>
<accession>A0AAD2HGG5</accession>
<evidence type="ECO:0000313" key="3">
    <source>
        <dbReference type="Proteomes" id="UP001295794"/>
    </source>
</evidence>
<proteinExistence type="predicted"/>
<dbReference type="AlphaFoldDB" id="A0AAD2HGG5"/>
<organism evidence="2 3">
    <name type="scientific">Mycena citricolor</name>
    <dbReference type="NCBI Taxonomy" id="2018698"/>
    <lineage>
        <taxon>Eukaryota</taxon>
        <taxon>Fungi</taxon>
        <taxon>Dikarya</taxon>
        <taxon>Basidiomycota</taxon>
        <taxon>Agaricomycotina</taxon>
        <taxon>Agaricomycetes</taxon>
        <taxon>Agaricomycetidae</taxon>
        <taxon>Agaricales</taxon>
        <taxon>Marasmiineae</taxon>
        <taxon>Mycenaceae</taxon>
        <taxon>Mycena</taxon>
    </lineage>
</organism>
<dbReference type="Proteomes" id="UP001295794">
    <property type="component" value="Unassembled WGS sequence"/>
</dbReference>
<sequence>MGGMFRSASPLHPKWDERSSVSTCPDRGHADDLMLMTSVSGSPSSGLDRILIEQRRDGWRLRPCRGTVRFRAFEARMVLLLRLTIAGRVKLQEQDPALSTHDAFISCTQSQGVSYAKLQSSRRTSRACCEWARSIPLTIEDMVCSRDHDHLVLGVLALRDSVAHKGLLEQSVMTYTQVVSSCCRP</sequence>
<evidence type="ECO:0000256" key="1">
    <source>
        <dbReference type="SAM" id="MobiDB-lite"/>
    </source>
</evidence>
<dbReference type="EMBL" id="CAVNYO010000403">
    <property type="protein sequence ID" value="CAK5274740.1"/>
    <property type="molecule type" value="Genomic_DNA"/>
</dbReference>
<comment type="caution">
    <text evidence="2">The sequence shown here is derived from an EMBL/GenBank/DDBJ whole genome shotgun (WGS) entry which is preliminary data.</text>
</comment>
<reference evidence="2" key="1">
    <citation type="submission" date="2023-11" db="EMBL/GenBank/DDBJ databases">
        <authorList>
            <person name="De Vega J J."/>
            <person name="De Vega J J."/>
        </authorList>
    </citation>
    <scope>NUCLEOTIDE SEQUENCE</scope>
</reference>
<feature type="region of interest" description="Disordered" evidence="1">
    <location>
        <begin position="1"/>
        <end position="27"/>
    </location>
</feature>
<protein>
    <submittedName>
        <fullName evidence="2">Uncharacterized protein</fullName>
    </submittedName>
</protein>
<name>A0AAD2HGG5_9AGAR</name>
<gene>
    <name evidence="2" type="ORF">MYCIT1_LOCUS22036</name>
</gene>
<keyword evidence="3" id="KW-1185">Reference proteome</keyword>